<dbReference type="GO" id="GO:0005634">
    <property type="term" value="C:nucleus"/>
    <property type="evidence" value="ECO:0007669"/>
    <property type="project" value="TreeGrafter"/>
</dbReference>
<evidence type="ECO:0000256" key="1">
    <source>
        <dbReference type="SAM" id="MobiDB-lite"/>
    </source>
</evidence>
<dbReference type="RefSeq" id="XP_023937722.1">
    <property type="nucleotide sequence ID" value="XM_024081954.2"/>
</dbReference>
<dbReference type="OrthoDB" id="8053018at2759"/>
<reference evidence="3" key="1">
    <citation type="submission" date="2025-08" db="UniProtKB">
        <authorList>
            <consortium name="RefSeq"/>
        </authorList>
    </citation>
    <scope>IDENTIFICATION</scope>
</reference>
<gene>
    <name evidence="3" type="primary">LOC112045675</name>
</gene>
<accession>A0A6J1MXR6</accession>
<name>A0A6J1MXR6_BICAN</name>
<dbReference type="AlphaFoldDB" id="A0A6J1MXR6"/>
<dbReference type="GeneID" id="112045675"/>
<dbReference type="Proteomes" id="UP001652582">
    <property type="component" value="Chromosome 15"/>
</dbReference>
<protein>
    <submittedName>
        <fullName evidence="3">Uncharacterized protein LOC112045675 isoform X1</fullName>
    </submittedName>
</protein>
<evidence type="ECO:0000313" key="2">
    <source>
        <dbReference type="Proteomes" id="UP001652582"/>
    </source>
</evidence>
<feature type="region of interest" description="Disordered" evidence="1">
    <location>
        <begin position="120"/>
        <end position="216"/>
    </location>
</feature>
<dbReference type="PANTHER" id="PTHR23098">
    <property type="entry name" value="AGAP001331-PA-RELATED"/>
    <property type="match status" value="1"/>
</dbReference>
<evidence type="ECO:0000313" key="3">
    <source>
        <dbReference type="RefSeq" id="XP_023937722.1"/>
    </source>
</evidence>
<proteinExistence type="predicted"/>
<sequence length="263" mass="29171">MRTSASQFDALVGFMERHGDLNKIADGPQGRVRALQLWEDLTNLLNLDVAGDSKSTDKWKKVWSDFKNNTKRKSAKIQAAGGTNESKLALSELEQRVLRITGPRGSTGMTGTHDTGVEYVVPTSDWPGSRVSGPNALLTEKNTSSKSSSSDDDVKLHNLDHNTPGGSGQSTPIAWEMSVDGGSPLASPGREGSSPRPGRVFCRPPQRRPRRARPADTDHRFRQMLKVFATEHLRLRRRELAQQAQWQNLFSKLVDVLNKFLDK</sequence>
<dbReference type="PANTHER" id="PTHR23098:SF16">
    <property type="entry name" value="REGULATORY PROTEIN ZESTE"/>
    <property type="match status" value="1"/>
</dbReference>
<dbReference type="KEGG" id="bany:112045675"/>
<organism evidence="2 3">
    <name type="scientific">Bicyclus anynana</name>
    <name type="common">Squinting bush brown butterfly</name>
    <dbReference type="NCBI Taxonomy" id="110368"/>
    <lineage>
        <taxon>Eukaryota</taxon>
        <taxon>Metazoa</taxon>
        <taxon>Ecdysozoa</taxon>
        <taxon>Arthropoda</taxon>
        <taxon>Hexapoda</taxon>
        <taxon>Insecta</taxon>
        <taxon>Pterygota</taxon>
        <taxon>Neoptera</taxon>
        <taxon>Endopterygota</taxon>
        <taxon>Lepidoptera</taxon>
        <taxon>Glossata</taxon>
        <taxon>Ditrysia</taxon>
        <taxon>Papilionoidea</taxon>
        <taxon>Nymphalidae</taxon>
        <taxon>Satyrinae</taxon>
        <taxon>Satyrini</taxon>
        <taxon>Mycalesina</taxon>
        <taxon>Bicyclus</taxon>
    </lineage>
</organism>
<keyword evidence="2" id="KW-1185">Reference proteome</keyword>